<proteinExistence type="predicted"/>
<dbReference type="PANTHER" id="PTHR21525">
    <property type="entry name" value="MOTILE SPERM PROTEIN"/>
    <property type="match status" value="1"/>
</dbReference>
<dbReference type="Gene3D" id="1.10.287.1060">
    <property type="entry name" value="ESAT-6-like"/>
    <property type="match status" value="1"/>
</dbReference>
<dbReference type="InterPro" id="IPR036689">
    <property type="entry name" value="ESAT-6-like_sf"/>
</dbReference>
<comment type="caution">
    <text evidence="3">The sequence shown here is derived from an EMBL/GenBank/DDBJ whole genome shotgun (WGS) entry which is preliminary data.</text>
</comment>
<dbReference type="InterPro" id="IPR010310">
    <property type="entry name" value="T7SS_ESAT-6-like"/>
</dbReference>
<feature type="region of interest" description="Disordered" evidence="1">
    <location>
        <begin position="184"/>
        <end position="282"/>
    </location>
</feature>
<reference evidence="3 4" key="1">
    <citation type="submission" date="2016-10" db="EMBL/GenBank/DDBJ databases">
        <title>The Draft Genome Sequence of Actinokineospora bangkokensis 44EHWT reveals the biosynthetic pathway of antifungal compounds Thailandins with unusual extender unit butylmalonyl-CoA.</title>
        <authorList>
            <person name="Greule A."/>
            <person name="Intra B."/>
            <person name="Flemming S."/>
            <person name="Rommel M.G."/>
            <person name="Panbangred W."/>
            <person name="Bechthold A."/>
        </authorList>
    </citation>
    <scope>NUCLEOTIDE SEQUENCE [LARGE SCALE GENOMIC DNA]</scope>
    <source>
        <strain evidence="3 4">44EHW</strain>
    </source>
</reference>
<dbReference type="SUPFAM" id="SSF140453">
    <property type="entry name" value="EsxAB dimer-like"/>
    <property type="match status" value="1"/>
</dbReference>
<sequence length="397" mass="38986">MTAKDSAASLGGTAARLAAAADKVYTAQPSVIADLGTRFTTAGSAAVDALGKLDGSVKQLDGAWQGASADAFVGYMGGVAKAGTSLNDALTAAASDLSSAATGVQGARDALEGVFGELYDNAMSWVNAHPEATPEERLQYVEGLASGYAGRVNEQIGNADRALETAATTLKGRMGTVGPTFSAIPDPNGQAFTPGPGHGVEWTPSPVQVGGGTSAASAGGSGTATATPASTGGGGGGGGSDSGGGSGGGSSSGGGGGGEPGGGSGGSGSSGAPPSSRPPGNVQQWIDEAVEELRKAGINVTEQDKQLIWEIIQHESSGNPNAINNWDSNAAKGTPSKGLMQTIDPTFQSYKLPGHGDIWNPVDNICAGVNYAIKRYGSLSGVPGIKATHGGGGYVGY</sequence>
<dbReference type="InterPro" id="IPR023346">
    <property type="entry name" value="Lysozyme-like_dom_sf"/>
</dbReference>
<dbReference type="InterPro" id="IPR008258">
    <property type="entry name" value="Transglycosylase_SLT_dom_1"/>
</dbReference>
<dbReference type="SUPFAM" id="SSF53955">
    <property type="entry name" value="Lysozyme-like"/>
    <property type="match status" value="1"/>
</dbReference>
<feature type="compositionally biased region" description="Low complexity" evidence="1">
    <location>
        <begin position="270"/>
        <end position="280"/>
    </location>
</feature>
<dbReference type="RefSeq" id="WP_075977574.1">
    <property type="nucleotide sequence ID" value="NZ_MKQR01000026.1"/>
</dbReference>
<dbReference type="Gene3D" id="1.10.530.10">
    <property type="match status" value="1"/>
</dbReference>
<evidence type="ECO:0000259" key="2">
    <source>
        <dbReference type="Pfam" id="PF01464"/>
    </source>
</evidence>
<dbReference type="EMBL" id="MKQR01000026">
    <property type="protein sequence ID" value="OLR90901.1"/>
    <property type="molecule type" value="Genomic_DNA"/>
</dbReference>
<name>A0A1Q9LFT8_9PSEU</name>
<accession>A0A1Q9LFT8</accession>
<evidence type="ECO:0000313" key="3">
    <source>
        <dbReference type="EMBL" id="OLR90901.1"/>
    </source>
</evidence>
<dbReference type="OrthoDB" id="4629613at2"/>
<keyword evidence="4" id="KW-1185">Reference proteome</keyword>
<feature type="compositionally biased region" description="Gly residues" evidence="1">
    <location>
        <begin position="231"/>
        <end position="269"/>
    </location>
</feature>
<evidence type="ECO:0000313" key="4">
    <source>
        <dbReference type="Proteomes" id="UP000186040"/>
    </source>
</evidence>
<dbReference type="STRING" id="1193682.BJP25_30560"/>
<dbReference type="Pfam" id="PF06013">
    <property type="entry name" value="WXG100"/>
    <property type="match status" value="1"/>
</dbReference>
<dbReference type="Pfam" id="PF01464">
    <property type="entry name" value="SLT"/>
    <property type="match status" value="1"/>
</dbReference>
<dbReference type="PANTHER" id="PTHR21525:SF9">
    <property type="entry name" value="CHANNEL_COLICIN DOMAIN-CONTAINING PROTEIN"/>
    <property type="match status" value="1"/>
</dbReference>
<dbReference type="CDD" id="cd13402">
    <property type="entry name" value="LT_TF-like"/>
    <property type="match status" value="1"/>
</dbReference>
<evidence type="ECO:0000256" key="1">
    <source>
        <dbReference type="SAM" id="MobiDB-lite"/>
    </source>
</evidence>
<feature type="domain" description="Transglycosylase SLT" evidence="2">
    <location>
        <begin position="302"/>
        <end position="379"/>
    </location>
</feature>
<protein>
    <recommendedName>
        <fullName evidence="2">Transglycosylase SLT domain-containing protein</fullName>
    </recommendedName>
</protein>
<dbReference type="AlphaFoldDB" id="A0A1Q9LFT8"/>
<gene>
    <name evidence="3" type="ORF">BJP25_30560</name>
</gene>
<dbReference type="Proteomes" id="UP000186040">
    <property type="component" value="Unassembled WGS sequence"/>
</dbReference>
<organism evidence="3 4">
    <name type="scientific">Actinokineospora bangkokensis</name>
    <dbReference type="NCBI Taxonomy" id="1193682"/>
    <lineage>
        <taxon>Bacteria</taxon>
        <taxon>Bacillati</taxon>
        <taxon>Actinomycetota</taxon>
        <taxon>Actinomycetes</taxon>
        <taxon>Pseudonocardiales</taxon>
        <taxon>Pseudonocardiaceae</taxon>
        <taxon>Actinokineospora</taxon>
    </lineage>
</organism>
<feature type="compositionally biased region" description="Low complexity" evidence="1">
    <location>
        <begin position="214"/>
        <end position="230"/>
    </location>
</feature>